<dbReference type="EC" id="2.6.1.42" evidence="9"/>
<keyword evidence="3 9" id="KW-0032">Aminotransferase</keyword>
<keyword evidence="4 9" id="KW-0808">Transferase</keyword>
<protein>
    <recommendedName>
        <fullName evidence="9">Branched-chain-amino-acid aminotransferase</fullName>
        <ecNumber evidence="9">2.6.1.42</ecNumber>
    </recommendedName>
</protein>
<dbReference type="PROSITE" id="PS00770">
    <property type="entry name" value="AA_TRANSFER_CLASS_4"/>
    <property type="match status" value="1"/>
</dbReference>
<dbReference type="InterPro" id="IPR005786">
    <property type="entry name" value="B_amino_transII"/>
</dbReference>
<feature type="modified residue" description="N6-(pyridoxal phosphate)lysine" evidence="6">
    <location>
        <position position="224"/>
    </location>
</feature>
<dbReference type="AlphaFoldDB" id="A0A2G5IF41"/>
<evidence type="ECO:0000256" key="4">
    <source>
        <dbReference type="ARBA" id="ARBA00022679"/>
    </source>
</evidence>
<evidence type="ECO:0000256" key="10">
    <source>
        <dbReference type="SAM" id="MobiDB-lite"/>
    </source>
</evidence>
<keyword evidence="14" id="KW-1185">Reference proteome</keyword>
<feature type="region of interest" description="Disordered" evidence="10">
    <location>
        <begin position="1"/>
        <end position="29"/>
    </location>
</feature>
<dbReference type="GO" id="GO:0005739">
    <property type="term" value="C:mitochondrion"/>
    <property type="evidence" value="ECO:0007669"/>
    <property type="project" value="TreeGrafter"/>
</dbReference>
<reference evidence="12 14" key="2">
    <citation type="submission" date="2023-09" db="EMBL/GenBank/DDBJ databases">
        <title>Complete-Gapless Cercospora beticola genome.</title>
        <authorList>
            <person name="Wyatt N.A."/>
            <person name="Spanner R.E."/>
            <person name="Bolton M.D."/>
        </authorList>
    </citation>
    <scope>NUCLEOTIDE SEQUENCE [LARGE SCALE GENOMIC DNA]</scope>
    <source>
        <strain evidence="12">Cb09-40</strain>
    </source>
</reference>
<dbReference type="InterPro" id="IPR001544">
    <property type="entry name" value="Aminotrans_IV"/>
</dbReference>
<comment type="catalytic activity">
    <reaction evidence="9">
        <text>L-leucine + 2-oxoglutarate = 4-methyl-2-oxopentanoate + L-glutamate</text>
        <dbReference type="Rhea" id="RHEA:18321"/>
        <dbReference type="ChEBI" id="CHEBI:16810"/>
        <dbReference type="ChEBI" id="CHEBI:17865"/>
        <dbReference type="ChEBI" id="CHEBI:29985"/>
        <dbReference type="ChEBI" id="CHEBI:57427"/>
        <dbReference type="EC" id="2.6.1.42"/>
    </reaction>
</comment>
<comment type="catalytic activity">
    <reaction evidence="9">
        <text>L-isoleucine + 2-oxoglutarate = (S)-3-methyl-2-oxopentanoate + L-glutamate</text>
        <dbReference type="Rhea" id="RHEA:24801"/>
        <dbReference type="ChEBI" id="CHEBI:16810"/>
        <dbReference type="ChEBI" id="CHEBI:29985"/>
        <dbReference type="ChEBI" id="CHEBI:35146"/>
        <dbReference type="ChEBI" id="CHEBI:58045"/>
        <dbReference type="EC" id="2.6.1.42"/>
    </reaction>
</comment>
<dbReference type="PANTHER" id="PTHR11825:SF69">
    <property type="entry name" value="BRANCHED-CHAIN-AMINO-ACID AMINOTRANSFERASE"/>
    <property type="match status" value="1"/>
</dbReference>
<evidence type="ECO:0000256" key="3">
    <source>
        <dbReference type="ARBA" id="ARBA00022576"/>
    </source>
</evidence>
<evidence type="ECO:0000256" key="1">
    <source>
        <dbReference type="ARBA" id="ARBA00001933"/>
    </source>
</evidence>
<dbReference type="PIRSF" id="PIRSF006468">
    <property type="entry name" value="BCAT1"/>
    <property type="match status" value="1"/>
</dbReference>
<name>A0A2G5IF41_CERBT</name>
<keyword evidence="5 8" id="KW-0663">Pyridoxal phosphate</keyword>
<dbReference type="InterPro" id="IPR036038">
    <property type="entry name" value="Aminotransferase-like"/>
</dbReference>
<dbReference type="InterPro" id="IPR043132">
    <property type="entry name" value="BCAT-like_C"/>
</dbReference>
<evidence type="ECO:0000256" key="8">
    <source>
        <dbReference type="RuleBase" id="RU004516"/>
    </source>
</evidence>
<dbReference type="Gene3D" id="3.30.470.10">
    <property type="match status" value="1"/>
</dbReference>
<dbReference type="SUPFAM" id="SSF56752">
    <property type="entry name" value="D-aminoacid aminotransferase-like PLP-dependent enzymes"/>
    <property type="match status" value="1"/>
</dbReference>
<dbReference type="InterPro" id="IPR018300">
    <property type="entry name" value="Aminotrans_IV_CS"/>
</dbReference>
<dbReference type="InterPro" id="IPR043131">
    <property type="entry name" value="BCAT-like_N"/>
</dbReference>
<dbReference type="GO" id="GO:0009099">
    <property type="term" value="P:L-valine biosynthetic process"/>
    <property type="evidence" value="ECO:0007669"/>
    <property type="project" value="TreeGrafter"/>
</dbReference>
<evidence type="ECO:0000313" key="14">
    <source>
        <dbReference type="Proteomes" id="UP001302367"/>
    </source>
</evidence>
<evidence type="ECO:0000256" key="9">
    <source>
        <dbReference type="RuleBase" id="RU004517"/>
    </source>
</evidence>
<dbReference type="PANTHER" id="PTHR11825">
    <property type="entry name" value="SUBGROUP IIII AMINOTRANSFERASE"/>
    <property type="match status" value="1"/>
</dbReference>
<evidence type="ECO:0000256" key="7">
    <source>
        <dbReference type="RuleBase" id="RU004106"/>
    </source>
</evidence>
<reference evidence="11 13" key="1">
    <citation type="submission" date="2015-10" db="EMBL/GenBank/DDBJ databases">
        <title>The cercosporin biosynthetic gene cluster was horizontally transferred to several fungal lineages and shown to be expanded in Cercospora beticola based on microsynteny with recipient genomes.</title>
        <authorList>
            <person name="De Jonge R."/>
            <person name="Ebert M.K."/>
            <person name="Suttle J.C."/>
            <person name="Jurick Ii W.M."/>
            <person name="Secor G.A."/>
            <person name="Thomma B.P."/>
            <person name="Van De Peer Y."/>
            <person name="Bolton M.D."/>
        </authorList>
    </citation>
    <scope>NUCLEOTIDE SEQUENCE [LARGE SCALE GENOMIC DNA]</scope>
    <source>
        <strain evidence="11 13">09-40</strain>
    </source>
</reference>
<dbReference type="EMBL" id="CP134188">
    <property type="protein sequence ID" value="WPB04141.1"/>
    <property type="molecule type" value="Genomic_DNA"/>
</dbReference>
<evidence type="ECO:0000313" key="11">
    <source>
        <dbReference type="EMBL" id="PIB03083.1"/>
    </source>
</evidence>
<accession>A0A2G5IF41</accession>
<dbReference type="GO" id="GO:0009098">
    <property type="term" value="P:L-leucine biosynthetic process"/>
    <property type="evidence" value="ECO:0007669"/>
    <property type="project" value="TreeGrafter"/>
</dbReference>
<dbReference type="OrthoDB" id="1732691at2759"/>
<comment type="similarity">
    <text evidence="2 7">Belongs to the class-IV pyridoxal-phosphate-dependent aminotransferase family.</text>
</comment>
<dbReference type="Pfam" id="PF01063">
    <property type="entry name" value="Aminotran_4"/>
    <property type="match status" value="1"/>
</dbReference>
<evidence type="ECO:0000313" key="13">
    <source>
        <dbReference type="Proteomes" id="UP000230605"/>
    </source>
</evidence>
<comment type="catalytic activity">
    <reaction evidence="9">
        <text>L-valine + 2-oxoglutarate = 3-methyl-2-oxobutanoate + L-glutamate</text>
        <dbReference type="Rhea" id="RHEA:24813"/>
        <dbReference type="ChEBI" id="CHEBI:11851"/>
        <dbReference type="ChEBI" id="CHEBI:16810"/>
        <dbReference type="ChEBI" id="CHEBI:29985"/>
        <dbReference type="ChEBI" id="CHEBI:57762"/>
        <dbReference type="EC" id="2.6.1.42"/>
    </reaction>
</comment>
<dbReference type="EMBL" id="LKMD01000099">
    <property type="protein sequence ID" value="PIB03083.1"/>
    <property type="molecule type" value="Genomic_DNA"/>
</dbReference>
<comment type="cofactor">
    <cofactor evidence="1 8">
        <name>pyridoxal 5'-phosphate</name>
        <dbReference type="ChEBI" id="CHEBI:597326"/>
    </cofactor>
</comment>
<dbReference type="Proteomes" id="UP000230605">
    <property type="component" value="Chromosome 10"/>
</dbReference>
<keyword evidence="9" id="KW-0100">Branched-chain amino acid biosynthesis</keyword>
<evidence type="ECO:0000256" key="5">
    <source>
        <dbReference type="ARBA" id="ARBA00022898"/>
    </source>
</evidence>
<dbReference type="Proteomes" id="UP001302367">
    <property type="component" value="Chromosome 5"/>
</dbReference>
<evidence type="ECO:0000256" key="6">
    <source>
        <dbReference type="PIRSR" id="PIRSR006468-1"/>
    </source>
</evidence>
<organism evidence="11 13">
    <name type="scientific">Cercospora beticola</name>
    <name type="common">Sugarbeet leaf spot fungus</name>
    <dbReference type="NCBI Taxonomy" id="122368"/>
    <lineage>
        <taxon>Eukaryota</taxon>
        <taxon>Fungi</taxon>
        <taxon>Dikarya</taxon>
        <taxon>Ascomycota</taxon>
        <taxon>Pezizomycotina</taxon>
        <taxon>Dothideomycetes</taxon>
        <taxon>Dothideomycetidae</taxon>
        <taxon>Mycosphaerellales</taxon>
        <taxon>Mycosphaerellaceae</taxon>
        <taxon>Cercospora</taxon>
    </lineage>
</organism>
<keyword evidence="9" id="KW-0028">Amino-acid biosynthesis</keyword>
<gene>
    <name evidence="11" type="ORF">CB0940_11781</name>
    <name evidence="12" type="ORF">RHO25_008785</name>
</gene>
<dbReference type="GO" id="GO:0004084">
    <property type="term" value="F:branched-chain-amino-acid transaminase activity"/>
    <property type="evidence" value="ECO:0007669"/>
    <property type="project" value="UniProtKB-EC"/>
</dbReference>
<proteinExistence type="inferred from homology"/>
<evidence type="ECO:0000313" key="12">
    <source>
        <dbReference type="EMBL" id="WPB04141.1"/>
    </source>
</evidence>
<evidence type="ECO:0000256" key="2">
    <source>
        <dbReference type="ARBA" id="ARBA00009320"/>
    </source>
</evidence>
<dbReference type="Gene3D" id="3.20.10.10">
    <property type="entry name" value="D-amino Acid Aminotransferase, subunit A, domain 2"/>
    <property type="match status" value="1"/>
</dbReference>
<sequence>MATQGTAKLDASLLTKTLNSDPRPLPSPGSAEVRLLDYHTDHMIIASWNVSTGWSSPSLQPYGPIPLAPSASALHYATECFEGLKLFRGPDGRLRLFRPIENCERMRSSAARVALPDFNASELEKLIVALCSHEAPKWLPKDQGDGSLYIRPTLVGTDTALATSRPRSAILFIFLTVFPKITSSITGPEAQPKPAEVPRKRLMKLLASDKDQIRAWPGGYGNTKVGANYGPTLHLQDQAKARGYDQILWLFGSERFVTEAGASNFFVVLRVNDRKWQLVTAPVEDGLILPGITRASILQLARERLQPAVGDAIQIDVVERQLTMSELFTAHGQGNVIEAFVSGTALFITPVGVICADDQDLEINSDPVDGFLCSQIIRSGLIGILSGKEDHDWALPLAED</sequence>